<dbReference type="InParanoid" id="A0A6I9VJL2"/>
<evidence type="ECO:0000313" key="4">
    <source>
        <dbReference type="RefSeq" id="XP_011212025.2"/>
    </source>
</evidence>
<feature type="compositionally biased region" description="Polar residues" evidence="1">
    <location>
        <begin position="82"/>
        <end position="95"/>
    </location>
</feature>
<feature type="signal peptide" evidence="2">
    <location>
        <begin position="1"/>
        <end position="19"/>
    </location>
</feature>
<reference evidence="4" key="1">
    <citation type="submission" date="2025-08" db="UniProtKB">
        <authorList>
            <consortium name="RefSeq"/>
        </authorList>
    </citation>
    <scope>IDENTIFICATION</scope>
    <source>
        <tissue evidence="4">Adult</tissue>
    </source>
</reference>
<dbReference type="RefSeq" id="XP_011212025.2">
    <property type="nucleotide sequence ID" value="XM_011213723.2"/>
</dbReference>
<dbReference type="OrthoDB" id="8052582at2759"/>
<evidence type="ECO:0000313" key="3">
    <source>
        <dbReference type="Proteomes" id="UP001652620"/>
    </source>
</evidence>
<feature type="compositionally biased region" description="Low complexity" evidence="1">
    <location>
        <begin position="221"/>
        <end position="265"/>
    </location>
</feature>
<gene>
    <name evidence="4" type="primary">LOC105232116</name>
</gene>
<dbReference type="GeneID" id="105232116"/>
<accession>A0A6I9VJL2</accession>
<evidence type="ECO:0000256" key="2">
    <source>
        <dbReference type="SAM" id="SignalP"/>
    </source>
</evidence>
<feature type="region of interest" description="Disordered" evidence="1">
    <location>
        <begin position="221"/>
        <end position="283"/>
    </location>
</feature>
<dbReference type="AlphaFoldDB" id="A0A6I9VJL2"/>
<evidence type="ECO:0000256" key="1">
    <source>
        <dbReference type="SAM" id="MobiDB-lite"/>
    </source>
</evidence>
<dbReference type="KEGG" id="bdr:105232116"/>
<dbReference type="Proteomes" id="UP001652620">
    <property type="component" value="Chromosome 4"/>
</dbReference>
<keyword evidence="2" id="KW-0732">Signal</keyword>
<protein>
    <submittedName>
        <fullName evidence="4">Proline-rich protein 36</fullName>
    </submittedName>
</protein>
<feature type="chain" id="PRO_5046965219" evidence="2">
    <location>
        <begin position="20"/>
        <end position="386"/>
    </location>
</feature>
<keyword evidence="3" id="KW-1185">Reference proteome</keyword>
<feature type="region of interest" description="Disordered" evidence="1">
    <location>
        <begin position="82"/>
        <end position="106"/>
    </location>
</feature>
<organism evidence="3 4">
    <name type="scientific">Bactrocera dorsalis</name>
    <name type="common">Oriental fruit fly</name>
    <name type="synonym">Dacus dorsalis</name>
    <dbReference type="NCBI Taxonomy" id="27457"/>
    <lineage>
        <taxon>Eukaryota</taxon>
        <taxon>Metazoa</taxon>
        <taxon>Ecdysozoa</taxon>
        <taxon>Arthropoda</taxon>
        <taxon>Hexapoda</taxon>
        <taxon>Insecta</taxon>
        <taxon>Pterygota</taxon>
        <taxon>Neoptera</taxon>
        <taxon>Endopterygota</taxon>
        <taxon>Diptera</taxon>
        <taxon>Brachycera</taxon>
        <taxon>Muscomorpha</taxon>
        <taxon>Tephritoidea</taxon>
        <taxon>Tephritidae</taxon>
        <taxon>Bactrocera</taxon>
        <taxon>Bactrocera</taxon>
    </lineage>
</organism>
<name>A0A6I9VJL2_BACDO</name>
<proteinExistence type="predicted"/>
<feature type="compositionally biased region" description="Pro residues" evidence="1">
    <location>
        <begin position="266"/>
        <end position="283"/>
    </location>
</feature>
<sequence>MTMQLLILLVLWRCLLCYGESTITHATKVSKRQLQYGGNFPSPPSYQTHGNQLANNLLQTPQLLYDPGYNAQQPHEVGAEADNTTDAAELSTPNATQTQQQQQTPANLGLAAQFEAPQTFSHIYFPHAFAPGAQLALSRTAPHAFPGETPAALAARNSGRSYSTSSTYFVPMSVLYHPNAEAQLQQSIYAQRLPQQMQAYNPLPAPLPPPALYQQYAPQAALPPTQPTATPTISAESTQLTQQPAQQQTISQQQAAQQTSLAYTPPALPPLPRMPHLLPPSPLPASSPLPLNFQAPFHPSQFLGYMHERDARNSLASTTATVNARTPHHTQANPAYPQQQVEKPIYEHAASGTKQQNYQAAVTQQARYGRYIYMAPNSGYALFKAA</sequence>